<dbReference type="GO" id="GO:0019172">
    <property type="term" value="F:glyoxalase III activity"/>
    <property type="evidence" value="ECO:0007669"/>
    <property type="project" value="TreeGrafter"/>
</dbReference>
<dbReference type="GO" id="GO:0005737">
    <property type="term" value="C:cytoplasm"/>
    <property type="evidence" value="ECO:0007669"/>
    <property type="project" value="TreeGrafter"/>
</dbReference>
<dbReference type="PANTHER" id="PTHR48094">
    <property type="entry name" value="PROTEIN/NUCLEIC ACID DEGLYCASE DJ-1-RELATED"/>
    <property type="match status" value="1"/>
</dbReference>
<organism evidence="5 6">
    <name type="scientific">Ensifer adhaerens</name>
    <name type="common">Sinorhizobium morelense</name>
    <dbReference type="NCBI Taxonomy" id="106592"/>
    <lineage>
        <taxon>Bacteria</taxon>
        <taxon>Pseudomonadati</taxon>
        <taxon>Pseudomonadota</taxon>
        <taxon>Alphaproteobacteria</taxon>
        <taxon>Hyphomicrobiales</taxon>
        <taxon>Rhizobiaceae</taxon>
        <taxon>Sinorhizobium/Ensifer group</taxon>
        <taxon>Ensifer</taxon>
    </lineage>
</organism>
<gene>
    <name evidence="5" type="ORF">AC244_32945</name>
</gene>
<evidence type="ECO:0000256" key="1">
    <source>
        <dbReference type="ARBA" id="ARBA00023016"/>
    </source>
</evidence>
<dbReference type="CDD" id="cd03141">
    <property type="entry name" value="GATase1_Hsp31_like"/>
    <property type="match status" value="1"/>
</dbReference>
<dbReference type="OrthoDB" id="9792284at2"/>
<evidence type="ECO:0000256" key="3">
    <source>
        <dbReference type="ARBA" id="ARBA00038493"/>
    </source>
</evidence>
<dbReference type="AlphaFoldDB" id="A0A0L8BDX0"/>
<evidence type="ECO:0000313" key="5">
    <source>
        <dbReference type="EMBL" id="KOF12896.1"/>
    </source>
</evidence>
<dbReference type="GO" id="GO:0019243">
    <property type="term" value="P:methylglyoxal catabolic process to D-lactate via S-lactoyl-glutathione"/>
    <property type="evidence" value="ECO:0007669"/>
    <property type="project" value="TreeGrafter"/>
</dbReference>
<dbReference type="Pfam" id="PF01965">
    <property type="entry name" value="DJ-1_PfpI"/>
    <property type="match status" value="1"/>
</dbReference>
<dbReference type="Proteomes" id="UP000037425">
    <property type="component" value="Unassembled WGS sequence"/>
</dbReference>
<dbReference type="InterPro" id="IPR029062">
    <property type="entry name" value="Class_I_gatase-like"/>
</dbReference>
<keyword evidence="5" id="KW-0808">Transferase</keyword>
<keyword evidence="2" id="KW-0456">Lyase</keyword>
<keyword evidence="1" id="KW-0346">Stress response</keyword>
<proteinExistence type="inferred from homology"/>
<reference evidence="6" key="1">
    <citation type="submission" date="2015-07" db="EMBL/GenBank/DDBJ databases">
        <title>Whole genome sequence of an Ensifer adhaerens strain isolated from a cave pool in the Wind Cave National Park.</title>
        <authorList>
            <person name="Eng W.W.H."/>
            <person name="Gan H.M."/>
            <person name="Barton H.A."/>
            <person name="Savka M.A."/>
        </authorList>
    </citation>
    <scope>NUCLEOTIDE SEQUENCE [LARGE SCALE GENOMIC DNA]</scope>
    <source>
        <strain evidence="6">SD006</strain>
    </source>
</reference>
<evidence type="ECO:0000256" key="2">
    <source>
        <dbReference type="ARBA" id="ARBA00023239"/>
    </source>
</evidence>
<evidence type="ECO:0000313" key="6">
    <source>
        <dbReference type="Proteomes" id="UP000037425"/>
    </source>
</evidence>
<keyword evidence="5" id="KW-0418">Kinase</keyword>
<evidence type="ECO:0000259" key="4">
    <source>
        <dbReference type="Pfam" id="PF01965"/>
    </source>
</evidence>
<sequence length="235" mass="24879">MQASDQGVTKPVLFVLTSHATKGKTGEPTGYFLGEVTHPLAVLEAAGIAVEFASVAGGEPPVDGLDLRDEINARYWADPRFRSDIATTRRLADIVPSRYRAIFFAGGHGTMWDFPESLDAQAAIGEIYEAGGVVGAVCHGPSALVNTKLSDGRYLVAGRNVSAFTDDEERAVGLEEVVPFLLASTLSARGARHQPAPDWTSNVVVDGRLVTGQNPQSAHGVGEAMRDLLLAGHTN</sequence>
<dbReference type="InterPro" id="IPR002818">
    <property type="entry name" value="DJ-1/PfpI"/>
</dbReference>
<comment type="caution">
    <text evidence="5">The sequence shown here is derived from an EMBL/GenBank/DDBJ whole genome shotgun (WGS) entry which is preliminary data.</text>
</comment>
<accession>A0A0L8BDX0</accession>
<dbReference type="PATRIC" id="fig|106592.7.peg.6067"/>
<name>A0A0L8BDX0_ENSAD</name>
<dbReference type="GO" id="GO:0016301">
    <property type="term" value="F:kinase activity"/>
    <property type="evidence" value="ECO:0007669"/>
    <property type="project" value="UniProtKB-KW"/>
</dbReference>
<dbReference type="EMBL" id="LGAP01000046">
    <property type="protein sequence ID" value="KOF12896.1"/>
    <property type="molecule type" value="Genomic_DNA"/>
</dbReference>
<feature type="domain" description="DJ-1/PfpI" evidence="4">
    <location>
        <begin position="35"/>
        <end position="218"/>
    </location>
</feature>
<dbReference type="InterPro" id="IPR050325">
    <property type="entry name" value="Prot/Nucl_acid_deglycase"/>
</dbReference>
<dbReference type="SUPFAM" id="SSF52317">
    <property type="entry name" value="Class I glutamine amidotransferase-like"/>
    <property type="match status" value="1"/>
</dbReference>
<dbReference type="RefSeq" id="WP_053253022.1">
    <property type="nucleotide sequence ID" value="NZ_LGAP01000046.1"/>
</dbReference>
<dbReference type="PANTHER" id="PTHR48094:SF11">
    <property type="entry name" value="GLUTATHIONE-INDEPENDENT GLYOXALASE HSP31-RELATED"/>
    <property type="match status" value="1"/>
</dbReference>
<dbReference type="Gene3D" id="3.40.50.880">
    <property type="match status" value="1"/>
</dbReference>
<comment type="similarity">
    <text evidence="3">Belongs to the peptidase C56 family. HSP31-like subfamily.</text>
</comment>
<protein>
    <submittedName>
        <fullName evidence="5">Dihydroxyacetone kinase</fullName>
    </submittedName>
</protein>